<accession>A0A3M7SCN4</accession>
<dbReference type="AlphaFoldDB" id="A0A3M7SCN4"/>
<sequence>MYALVKERLREDLRECYKISKILDKLTEIRVIDFQELWLMHDKRLCNKHKILYMLIQNS</sequence>
<dbReference type="EMBL" id="REGN01001623">
    <property type="protein sequence ID" value="RNA33542.1"/>
    <property type="molecule type" value="Genomic_DNA"/>
</dbReference>
<evidence type="ECO:0000313" key="2">
    <source>
        <dbReference type="Proteomes" id="UP000276133"/>
    </source>
</evidence>
<evidence type="ECO:0000313" key="1">
    <source>
        <dbReference type="EMBL" id="RNA33542.1"/>
    </source>
</evidence>
<protein>
    <submittedName>
        <fullName evidence="1">Uncharacterized protein</fullName>
    </submittedName>
</protein>
<organism evidence="1 2">
    <name type="scientific">Brachionus plicatilis</name>
    <name type="common">Marine rotifer</name>
    <name type="synonym">Brachionus muelleri</name>
    <dbReference type="NCBI Taxonomy" id="10195"/>
    <lineage>
        <taxon>Eukaryota</taxon>
        <taxon>Metazoa</taxon>
        <taxon>Spiralia</taxon>
        <taxon>Gnathifera</taxon>
        <taxon>Rotifera</taxon>
        <taxon>Eurotatoria</taxon>
        <taxon>Monogononta</taxon>
        <taxon>Pseudotrocha</taxon>
        <taxon>Ploima</taxon>
        <taxon>Brachionidae</taxon>
        <taxon>Brachionus</taxon>
    </lineage>
</organism>
<reference evidence="1 2" key="1">
    <citation type="journal article" date="2018" name="Sci. Rep.">
        <title>Genomic signatures of local adaptation to the degree of environmental predictability in rotifers.</title>
        <authorList>
            <person name="Franch-Gras L."/>
            <person name="Hahn C."/>
            <person name="Garcia-Roger E.M."/>
            <person name="Carmona M.J."/>
            <person name="Serra M."/>
            <person name="Gomez A."/>
        </authorList>
    </citation>
    <scope>NUCLEOTIDE SEQUENCE [LARGE SCALE GENOMIC DNA]</scope>
    <source>
        <strain evidence="1">HYR1</strain>
    </source>
</reference>
<comment type="caution">
    <text evidence="1">The sequence shown here is derived from an EMBL/GenBank/DDBJ whole genome shotgun (WGS) entry which is preliminary data.</text>
</comment>
<keyword evidence="2" id="KW-1185">Reference proteome</keyword>
<dbReference type="Proteomes" id="UP000276133">
    <property type="component" value="Unassembled WGS sequence"/>
</dbReference>
<name>A0A3M7SCN4_BRAPC</name>
<gene>
    <name evidence="1" type="ORF">BpHYR1_050332</name>
</gene>
<proteinExistence type="predicted"/>